<dbReference type="InterPro" id="IPR002171">
    <property type="entry name" value="Ribosomal_uL2"/>
</dbReference>
<dbReference type="InterPro" id="IPR012340">
    <property type="entry name" value="NA-bd_OB-fold"/>
</dbReference>
<dbReference type="FunFam" id="2.30.30.30:FF:000001">
    <property type="entry name" value="50S ribosomal protein L2"/>
    <property type="match status" value="1"/>
</dbReference>
<dbReference type="InterPro" id="IPR008991">
    <property type="entry name" value="Translation_prot_SH3-like_sf"/>
</dbReference>
<dbReference type="PIRSF" id="PIRSF002158">
    <property type="entry name" value="Ribosomal_L2"/>
    <property type="match status" value="1"/>
</dbReference>
<evidence type="ECO:0000256" key="2">
    <source>
        <dbReference type="ARBA" id="ARBA00022980"/>
    </source>
</evidence>
<evidence type="ECO:0000256" key="5">
    <source>
        <dbReference type="HAMAP-Rule" id="MF_01320"/>
    </source>
</evidence>
<sequence length="276" mass="30087">MAVKSFNPVTPSRRHMATLDYASTITSTKPEKSLLKGKKASGGRNNAGRITTRFRGGGNKRRYRMVDFIRAKENVPAKVVSIEYDPNRSANIALICYADGEKSYILAPVGLKVGDKVMNGAKAELKPGNWLAIKDIPVGVNICCIEMQPGRGAKIARSAGQVATLRGKEETYAQIKLPSGEVRMIHVNCHAMVGQIGNLDRMNVKMGKAGKKRYLGFRPHVRGVAMNPVDHPMGGGEGRTSGGGHPVSPWGQLAKGKRTRNPKKTSKNFIVERRKK</sequence>
<proteinExistence type="inferred from homology"/>
<reference evidence="9 10" key="1">
    <citation type="submission" date="2019-08" db="EMBL/GenBank/DDBJ databases">
        <title>In-depth cultivation of the pig gut microbiome towards novel bacterial diversity and tailored functional studies.</title>
        <authorList>
            <person name="Wylensek D."/>
            <person name="Hitch T.C.A."/>
            <person name="Clavel T."/>
        </authorList>
    </citation>
    <scope>NUCLEOTIDE SEQUENCE [LARGE SCALE GENOMIC DNA]</scope>
    <source>
        <strain evidence="9 10">BBE-744-WT-12</strain>
    </source>
</reference>
<evidence type="ECO:0000259" key="7">
    <source>
        <dbReference type="SMART" id="SM01382"/>
    </source>
</evidence>
<dbReference type="AlphaFoldDB" id="A0A844G0P7"/>
<feature type="compositionally biased region" description="Basic residues" evidence="6">
    <location>
        <begin position="255"/>
        <end position="266"/>
    </location>
</feature>
<protein>
    <recommendedName>
        <fullName evidence="4 5">Large ribosomal subunit protein uL2</fullName>
    </recommendedName>
</protein>
<dbReference type="InterPro" id="IPR005880">
    <property type="entry name" value="Ribosomal_uL2_bac/org-type"/>
</dbReference>
<dbReference type="InterPro" id="IPR014722">
    <property type="entry name" value="Rib_uL2_dom2"/>
</dbReference>
<evidence type="ECO:0000256" key="3">
    <source>
        <dbReference type="ARBA" id="ARBA00023274"/>
    </source>
</evidence>
<dbReference type="InterPro" id="IPR014726">
    <property type="entry name" value="Ribosomal_uL2_dom3"/>
</dbReference>
<comment type="subunit">
    <text evidence="5">Part of the 50S ribosomal subunit. Forms a bridge to the 30S subunit in the 70S ribosome.</text>
</comment>
<dbReference type="GO" id="GO:0002181">
    <property type="term" value="P:cytoplasmic translation"/>
    <property type="evidence" value="ECO:0007669"/>
    <property type="project" value="TreeGrafter"/>
</dbReference>
<dbReference type="Pfam" id="PF03947">
    <property type="entry name" value="Ribosomal_L2_C"/>
    <property type="match status" value="1"/>
</dbReference>
<comment type="caution">
    <text evidence="9">The sequence shown here is derived from an EMBL/GenBank/DDBJ whole genome shotgun (WGS) entry which is preliminary data.</text>
</comment>
<dbReference type="NCBIfam" id="TIGR01171">
    <property type="entry name" value="rplB_bact"/>
    <property type="match status" value="1"/>
</dbReference>
<feature type="region of interest" description="Disordered" evidence="6">
    <location>
        <begin position="30"/>
        <end position="54"/>
    </location>
</feature>
<gene>
    <name evidence="5 9" type="primary">rplB</name>
    <name evidence="9" type="ORF">FYJ85_09260</name>
</gene>
<dbReference type="RefSeq" id="WP_106054180.1">
    <property type="nucleotide sequence ID" value="NZ_CALXOB010000051.1"/>
</dbReference>
<dbReference type="GO" id="GO:0015934">
    <property type="term" value="C:large ribosomal subunit"/>
    <property type="evidence" value="ECO:0007669"/>
    <property type="project" value="InterPro"/>
</dbReference>
<dbReference type="Pfam" id="PF00181">
    <property type="entry name" value="Ribosomal_L2_N"/>
    <property type="match status" value="1"/>
</dbReference>
<keyword evidence="5" id="KW-0694">RNA-binding</keyword>
<accession>A0A844G0P7</accession>
<dbReference type="Proteomes" id="UP000435649">
    <property type="component" value="Unassembled WGS sequence"/>
</dbReference>
<dbReference type="GO" id="GO:0019843">
    <property type="term" value="F:rRNA binding"/>
    <property type="evidence" value="ECO:0007669"/>
    <property type="project" value="UniProtKB-UniRule"/>
</dbReference>
<feature type="compositionally biased region" description="Gly residues" evidence="6">
    <location>
        <begin position="233"/>
        <end position="245"/>
    </location>
</feature>
<evidence type="ECO:0000313" key="9">
    <source>
        <dbReference type="EMBL" id="MST97230.1"/>
    </source>
</evidence>
<dbReference type="FunFam" id="2.40.50.140:FF:000003">
    <property type="entry name" value="50S ribosomal protein L2"/>
    <property type="match status" value="1"/>
</dbReference>
<dbReference type="PROSITE" id="PS00467">
    <property type="entry name" value="RIBOSOMAL_L2"/>
    <property type="match status" value="1"/>
</dbReference>
<dbReference type="EMBL" id="VUNS01000008">
    <property type="protein sequence ID" value="MST97230.1"/>
    <property type="molecule type" value="Genomic_DNA"/>
</dbReference>
<dbReference type="SMART" id="SM01383">
    <property type="entry name" value="Ribosomal_L2"/>
    <property type="match status" value="1"/>
</dbReference>
<comment type="similarity">
    <text evidence="1 5">Belongs to the universal ribosomal protein uL2 family.</text>
</comment>
<dbReference type="FunFam" id="4.10.950.10:FF:000001">
    <property type="entry name" value="50S ribosomal protein L2"/>
    <property type="match status" value="1"/>
</dbReference>
<name>A0A844G0P7_9BACT</name>
<organism evidence="9 10">
    <name type="scientific">Victivallis lenta</name>
    <dbReference type="NCBI Taxonomy" id="2606640"/>
    <lineage>
        <taxon>Bacteria</taxon>
        <taxon>Pseudomonadati</taxon>
        <taxon>Lentisphaerota</taxon>
        <taxon>Lentisphaeria</taxon>
        <taxon>Victivallales</taxon>
        <taxon>Victivallaceae</taxon>
        <taxon>Victivallis</taxon>
    </lineage>
</organism>
<keyword evidence="10" id="KW-1185">Reference proteome</keyword>
<dbReference type="InterPro" id="IPR022671">
    <property type="entry name" value="Ribosomal_uL2_CS"/>
</dbReference>
<dbReference type="GO" id="GO:0016740">
    <property type="term" value="F:transferase activity"/>
    <property type="evidence" value="ECO:0007669"/>
    <property type="project" value="InterPro"/>
</dbReference>
<feature type="domain" description="Large ribosomal subunit protein uL2 RNA-binding" evidence="8">
    <location>
        <begin position="43"/>
        <end position="119"/>
    </location>
</feature>
<dbReference type="PANTHER" id="PTHR13691">
    <property type="entry name" value="RIBOSOMAL PROTEIN L2"/>
    <property type="match status" value="1"/>
</dbReference>
<dbReference type="Gene3D" id="4.10.950.10">
    <property type="entry name" value="Ribosomal protein L2, domain 3"/>
    <property type="match status" value="1"/>
</dbReference>
<keyword evidence="5" id="KW-0699">rRNA-binding</keyword>
<dbReference type="Gene3D" id="2.40.50.140">
    <property type="entry name" value="Nucleic acid-binding proteins"/>
    <property type="match status" value="1"/>
</dbReference>
<dbReference type="InterPro" id="IPR022669">
    <property type="entry name" value="Ribosomal_uL2_C"/>
</dbReference>
<evidence type="ECO:0000256" key="4">
    <source>
        <dbReference type="ARBA" id="ARBA00035242"/>
    </source>
</evidence>
<evidence type="ECO:0000259" key="8">
    <source>
        <dbReference type="SMART" id="SM01383"/>
    </source>
</evidence>
<dbReference type="Gene3D" id="2.30.30.30">
    <property type="match status" value="1"/>
</dbReference>
<evidence type="ECO:0000313" key="10">
    <source>
        <dbReference type="Proteomes" id="UP000435649"/>
    </source>
</evidence>
<evidence type="ECO:0000256" key="6">
    <source>
        <dbReference type="SAM" id="MobiDB-lite"/>
    </source>
</evidence>
<comment type="function">
    <text evidence="5">One of the primary rRNA binding proteins. Required for association of the 30S and 50S subunits to form the 70S ribosome, for tRNA binding and peptide bond formation. It has been suggested to have peptidyltransferase activity; this is somewhat controversial. Makes several contacts with the 16S rRNA in the 70S ribosome.</text>
</comment>
<dbReference type="HAMAP" id="MF_01320_B">
    <property type="entry name" value="Ribosomal_uL2_B"/>
    <property type="match status" value="1"/>
</dbReference>
<evidence type="ECO:0000256" key="1">
    <source>
        <dbReference type="ARBA" id="ARBA00005636"/>
    </source>
</evidence>
<dbReference type="SUPFAM" id="SSF50249">
    <property type="entry name" value="Nucleic acid-binding proteins"/>
    <property type="match status" value="1"/>
</dbReference>
<feature type="domain" description="Large ribosomal subunit protein uL2 C-terminal" evidence="7">
    <location>
        <begin position="125"/>
        <end position="253"/>
    </location>
</feature>
<dbReference type="GO" id="GO:0003735">
    <property type="term" value="F:structural constituent of ribosome"/>
    <property type="evidence" value="ECO:0007669"/>
    <property type="project" value="InterPro"/>
</dbReference>
<feature type="region of interest" description="Disordered" evidence="6">
    <location>
        <begin position="225"/>
        <end position="276"/>
    </location>
</feature>
<keyword evidence="3 5" id="KW-0687">Ribonucleoprotein</keyword>
<dbReference type="PANTHER" id="PTHR13691:SF5">
    <property type="entry name" value="LARGE RIBOSOMAL SUBUNIT PROTEIN UL2M"/>
    <property type="match status" value="1"/>
</dbReference>
<dbReference type="SMART" id="SM01382">
    <property type="entry name" value="Ribosomal_L2_C"/>
    <property type="match status" value="1"/>
</dbReference>
<keyword evidence="2 5" id="KW-0689">Ribosomal protein</keyword>
<dbReference type="SUPFAM" id="SSF50104">
    <property type="entry name" value="Translation proteins SH3-like domain"/>
    <property type="match status" value="1"/>
</dbReference>
<dbReference type="InterPro" id="IPR022666">
    <property type="entry name" value="Ribosomal_uL2_RNA-bd_dom"/>
</dbReference>